<dbReference type="SUPFAM" id="SSF55781">
    <property type="entry name" value="GAF domain-like"/>
    <property type="match status" value="1"/>
</dbReference>
<gene>
    <name evidence="6" type="ORF">E1298_07395</name>
</gene>
<dbReference type="InterPro" id="IPR050707">
    <property type="entry name" value="HTH_MetabolicPath_Reg"/>
</dbReference>
<dbReference type="OrthoDB" id="6811967at2"/>
<dbReference type="PROSITE" id="PS51077">
    <property type="entry name" value="HTH_ICLR"/>
    <property type="match status" value="1"/>
</dbReference>
<feature type="domain" description="IclR-ED" evidence="5">
    <location>
        <begin position="63"/>
        <end position="227"/>
    </location>
</feature>
<dbReference type="GO" id="GO:0045892">
    <property type="term" value="P:negative regulation of DNA-templated transcription"/>
    <property type="evidence" value="ECO:0007669"/>
    <property type="project" value="TreeGrafter"/>
</dbReference>
<evidence type="ECO:0000259" key="4">
    <source>
        <dbReference type="PROSITE" id="PS51077"/>
    </source>
</evidence>
<organism evidence="6 7">
    <name type="scientific">Actinomadura rubrisoli</name>
    <dbReference type="NCBI Taxonomy" id="2530368"/>
    <lineage>
        <taxon>Bacteria</taxon>
        <taxon>Bacillati</taxon>
        <taxon>Actinomycetota</taxon>
        <taxon>Actinomycetes</taxon>
        <taxon>Streptosporangiales</taxon>
        <taxon>Thermomonosporaceae</taxon>
        <taxon>Actinomadura</taxon>
    </lineage>
</organism>
<proteinExistence type="predicted"/>
<dbReference type="SUPFAM" id="SSF46785">
    <property type="entry name" value="Winged helix' DNA-binding domain"/>
    <property type="match status" value="1"/>
</dbReference>
<evidence type="ECO:0000313" key="7">
    <source>
        <dbReference type="Proteomes" id="UP000294513"/>
    </source>
</evidence>
<dbReference type="AlphaFoldDB" id="A0A4R5C818"/>
<dbReference type="InterPro" id="IPR014757">
    <property type="entry name" value="Tscrpt_reg_IclR_C"/>
</dbReference>
<dbReference type="PROSITE" id="PS51078">
    <property type="entry name" value="ICLR_ED"/>
    <property type="match status" value="1"/>
</dbReference>
<dbReference type="PANTHER" id="PTHR30136:SF24">
    <property type="entry name" value="HTH-TYPE TRANSCRIPTIONAL REPRESSOR ALLR"/>
    <property type="match status" value="1"/>
</dbReference>
<evidence type="ECO:0000256" key="2">
    <source>
        <dbReference type="ARBA" id="ARBA00023125"/>
    </source>
</evidence>
<evidence type="ECO:0000256" key="3">
    <source>
        <dbReference type="ARBA" id="ARBA00023163"/>
    </source>
</evidence>
<keyword evidence="7" id="KW-1185">Reference proteome</keyword>
<dbReference type="Proteomes" id="UP000294513">
    <property type="component" value="Unassembled WGS sequence"/>
</dbReference>
<name>A0A4R5C818_9ACTN</name>
<dbReference type="SMART" id="SM00346">
    <property type="entry name" value="HTH_ICLR"/>
    <property type="match status" value="1"/>
</dbReference>
<reference evidence="6 7" key="1">
    <citation type="submission" date="2019-03" db="EMBL/GenBank/DDBJ databases">
        <title>Draft genome sequences of novel Actinobacteria.</title>
        <authorList>
            <person name="Sahin N."/>
            <person name="Ay H."/>
            <person name="Saygin H."/>
        </authorList>
    </citation>
    <scope>NUCLEOTIDE SEQUENCE [LARGE SCALE GENOMIC DNA]</scope>
    <source>
        <strain evidence="6 7">H3C3</strain>
    </source>
</reference>
<dbReference type="GO" id="GO:0003677">
    <property type="term" value="F:DNA binding"/>
    <property type="evidence" value="ECO:0007669"/>
    <property type="project" value="UniProtKB-KW"/>
</dbReference>
<dbReference type="RefSeq" id="WP_131890281.1">
    <property type="nucleotide sequence ID" value="NZ_SMKU01000021.1"/>
</dbReference>
<keyword evidence="3" id="KW-0804">Transcription</keyword>
<dbReference type="Pfam" id="PF09339">
    <property type="entry name" value="HTH_IclR"/>
    <property type="match status" value="1"/>
</dbReference>
<dbReference type="GO" id="GO:0003700">
    <property type="term" value="F:DNA-binding transcription factor activity"/>
    <property type="evidence" value="ECO:0007669"/>
    <property type="project" value="TreeGrafter"/>
</dbReference>
<comment type="caution">
    <text evidence="6">The sequence shown here is derived from an EMBL/GenBank/DDBJ whole genome shotgun (WGS) entry which is preliminary data.</text>
</comment>
<dbReference type="InterPro" id="IPR005471">
    <property type="entry name" value="Tscrpt_reg_IclR_N"/>
</dbReference>
<dbReference type="Gene3D" id="3.30.450.40">
    <property type="match status" value="1"/>
</dbReference>
<dbReference type="Pfam" id="PF01614">
    <property type="entry name" value="IclR_C"/>
    <property type="match status" value="1"/>
</dbReference>
<dbReference type="Gene3D" id="1.10.10.10">
    <property type="entry name" value="Winged helix-like DNA-binding domain superfamily/Winged helix DNA-binding domain"/>
    <property type="match status" value="1"/>
</dbReference>
<dbReference type="InterPro" id="IPR036388">
    <property type="entry name" value="WH-like_DNA-bd_sf"/>
</dbReference>
<feature type="domain" description="HTH iclR-type" evidence="4">
    <location>
        <begin position="2"/>
        <end position="62"/>
    </location>
</feature>
<evidence type="ECO:0000256" key="1">
    <source>
        <dbReference type="ARBA" id="ARBA00023015"/>
    </source>
</evidence>
<keyword evidence="1" id="KW-0805">Transcription regulation</keyword>
<dbReference type="EMBL" id="SMKU01000021">
    <property type="protein sequence ID" value="TDD94260.1"/>
    <property type="molecule type" value="Genomic_DNA"/>
</dbReference>
<dbReference type="PANTHER" id="PTHR30136">
    <property type="entry name" value="HELIX-TURN-HELIX TRANSCRIPTIONAL REGULATOR, ICLR FAMILY"/>
    <property type="match status" value="1"/>
</dbReference>
<feature type="non-terminal residue" evidence="6">
    <location>
        <position position="1"/>
    </location>
</feature>
<evidence type="ECO:0000259" key="5">
    <source>
        <dbReference type="PROSITE" id="PS51078"/>
    </source>
</evidence>
<protein>
    <submittedName>
        <fullName evidence="6">IclR family transcriptional regulator</fullName>
    </submittedName>
</protein>
<evidence type="ECO:0000313" key="6">
    <source>
        <dbReference type="EMBL" id="TDD94260.1"/>
    </source>
</evidence>
<keyword evidence="2" id="KW-0238">DNA-binding</keyword>
<dbReference type="InterPro" id="IPR029016">
    <property type="entry name" value="GAF-like_dom_sf"/>
</dbReference>
<dbReference type="InterPro" id="IPR036390">
    <property type="entry name" value="WH_DNA-bd_sf"/>
</dbReference>
<accession>A0A4R5C818</accession>
<sequence>GRGVLEGAFLVLEELARLGEAGLTQLSSATGLPKSTTHRLLDQLVALGAVHRGEGGRYRVGARAFRLGQMWEPAPVLRTAAARPARQLAITVGESVSVAVLNASDALIVAGVLGRADEVWPLRPGAVLPVASAAEAAIKASRPRAAAPDGYPRTEWTRRLTGVRDHGVAFDYESALPPLACVAAPVHDPAGTTVAAIATVVLDSRRLASLAEAVRATADRISANLARIPGASRALRLLDESEPG</sequence>